<comment type="caution">
    <text evidence="4">The sequence shown here is derived from an EMBL/GenBank/DDBJ whole genome shotgun (WGS) entry which is preliminary data.</text>
</comment>
<evidence type="ECO:0000313" key="2">
    <source>
        <dbReference type="EMBL" id="GIQ82419.1"/>
    </source>
</evidence>
<accession>A0A9K3GJ12</accession>
<reference evidence="4 5" key="2">
    <citation type="journal article" date="2018" name="PLoS ONE">
        <title>The draft genome of Kipferlia bialata reveals reductive genome evolution in fornicate parasites.</title>
        <authorList>
            <person name="Tanifuji G."/>
            <person name="Takabayashi S."/>
            <person name="Kume K."/>
            <person name="Takagi M."/>
            <person name="Nakayama T."/>
            <person name="Kamikawa R."/>
            <person name="Inagaki Y."/>
            <person name="Hashimoto T."/>
        </authorList>
    </citation>
    <scope>NUCLEOTIDE SEQUENCE [LARGE SCALE GENOMIC DNA]</scope>
    <source>
        <strain evidence="4">NY0173</strain>
    </source>
</reference>
<dbReference type="EMBL" id="BDIP01001293">
    <property type="protein sequence ID" value="GIQ84066.1"/>
    <property type="molecule type" value="Genomic_DNA"/>
</dbReference>
<keyword evidence="1" id="KW-1133">Transmembrane helix</keyword>
<feature type="transmembrane region" description="Helical" evidence="1">
    <location>
        <begin position="12"/>
        <end position="30"/>
    </location>
</feature>
<feature type="transmembrane region" description="Helical" evidence="1">
    <location>
        <begin position="167"/>
        <end position="186"/>
    </location>
</feature>
<feature type="transmembrane region" description="Helical" evidence="1">
    <location>
        <begin position="89"/>
        <end position="108"/>
    </location>
</feature>
<keyword evidence="5" id="KW-1185">Reference proteome</keyword>
<name>A0A9K3GJ12_9EUKA</name>
<protein>
    <submittedName>
        <fullName evidence="4">Uncharacterized protein</fullName>
    </submittedName>
</protein>
<evidence type="ECO:0000256" key="1">
    <source>
        <dbReference type="SAM" id="Phobius"/>
    </source>
</evidence>
<reference evidence="4" key="1">
    <citation type="submission" date="2016-10" db="EMBL/GenBank/DDBJ databases">
        <authorList>
            <person name="Tanifuji G."/>
            <person name="Kume K."/>
            <person name="Nakayama T."/>
            <person name="Takabayashi S."/>
            <person name="Hashimoto T."/>
        </authorList>
    </citation>
    <scope>NUCLEOTIDE SEQUENCE</scope>
    <source>
        <strain evidence="4">NY0173</strain>
    </source>
</reference>
<organism evidence="4 5">
    <name type="scientific">Kipferlia bialata</name>
    <dbReference type="NCBI Taxonomy" id="797122"/>
    <lineage>
        <taxon>Eukaryota</taxon>
        <taxon>Metamonada</taxon>
        <taxon>Carpediemonas-like organisms</taxon>
        <taxon>Kipferlia</taxon>
    </lineage>
</organism>
<evidence type="ECO:0000313" key="5">
    <source>
        <dbReference type="Proteomes" id="UP000265618"/>
    </source>
</evidence>
<feature type="transmembrane region" description="Helical" evidence="1">
    <location>
        <begin position="51"/>
        <end position="77"/>
    </location>
</feature>
<gene>
    <name evidence="2" type="ORF">KIPB_003554</name>
    <name evidence="3" type="ORF">KIPB_005497</name>
    <name evidence="4" type="ORF">KIPB_007389</name>
</gene>
<evidence type="ECO:0000313" key="4">
    <source>
        <dbReference type="EMBL" id="GIQ85679.1"/>
    </source>
</evidence>
<keyword evidence="1" id="KW-0472">Membrane</keyword>
<sequence>MEAGLNVLIIKWSYVCVTVLCTLVLAVHGISACRKRHTREGKGGITEVTAALFEVYALFVLRTILFTVPGASWLALFTKYPAVQGIIDLSPEVMFFSLFWTLLVRSAFLSRMDFSPEAVNKVKRDARLGVAVETVGALLFVAAASTAHYIDPERFPFTYATVFDFEGIFNMVSLLCVIAVSAKVLSNTSPAKLRIHPRMTSQIISAQFFRSLVMVLFIVFCLKACVVLLLNVLLYPDHVSTDVYRYSTLVYFLVLEIVPCCWAIYRLLTADRFFKRKLREFNSDRRGLTAFA</sequence>
<dbReference type="Proteomes" id="UP000265618">
    <property type="component" value="Unassembled WGS sequence"/>
</dbReference>
<evidence type="ECO:0000313" key="3">
    <source>
        <dbReference type="EMBL" id="GIQ84066.1"/>
    </source>
</evidence>
<dbReference type="AlphaFoldDB" id="A0A9K3GJ12"/>
<dbReference type="EMBL" id="BDIP01000689">
    <property type="protein sequence ID" value="GIQ82419.1"/>
    <property type="molecule type" value="Genomic_DNA"/>
</dbReference>
<dbReference type="EMBL" id="BDIP01002074">
    <property type="protein sequence ID" value="GIQ85679.1"/>
    <property type="molecule type" value="Genomic_DNA"/>
</dbReference>
<feature type="transmembrane region" description="Helical" evidence="1">
    <location>
        <begin position="207"/>
        <end position="229"/>
    </location>
</feature>
<feature type="transmembrane region" description="Helical" evidence="1">
    <location>
        <begin position="128"/>
        <end position="147"/>
    </location>
</feature>
<keyword evidence="1" id="KW-0812">Transmembrane</keyword>
<proteinExistence type="predicted"/>
<feature type="transmembrane region" description="Helical" evidence="1">
    <location>
        <begin position="249"/>
        <end position="268"/>
    </location>
</feature>